<evidence type="ECO:0000256" key="1">
    <source>
        <dbReference type="SAM" id="MobiDB-lite"/>
    </source>
</evidence>
<protein>
    <submittedName>
        <fullName evidence="3">Tetratricopeptide repeat protein 28</fullName>
    </submittedName>
</protein>
<dbReference type="STRING" id="50429.A0A2B4RKL4"/>
<dbReference type="Proteomes" id="UP000225706">
    <property type="component" value="Unassembled WGS sequence"/>
</dbReference>
<feature type="region of interest" description="Disordered" evidence="1">
    <location>
        <begin position="1"/>
        <end position="56"/>
    </location>
</feature>
<keyword evidence="4" id="KW-1185">Reference proteome</keyword>
<evidence type="ECO:0000313" key="3">
    <source>
        <dbReference type="EMBL" id="PFX18944.1"/>
    </source>
</evidence>
<gene>
    <name evidence="3" type="primary">Ttc28</name>
    <name evidence="3" type="ORF">AWC38_SpisGene16664</name>
</gene>
<dbReference type="InterPro" id="IPR024983">
    <property type="entry name" value="CHAT_dom"/>
</dbReference>
<feature type="domain" description="CHAT" evidence="2">
    <location>
        <begin position="227"/>
        <end position="380"/>
    </location>
</feature>
<feature type="compositionally biased region" description="Basic and acidic residues" evidence="1">
    <location>
        <begin position="30"/>
        <end position="48"/>
    </location>
</feature>
<evidence type="ECO:0000259" key="2">
    <source>
        <dbReference type="Pfam" id="PF12770"/>
    </source>
</evidence>
<evidence type="ECO:0000313" key="4">
    <source>
        <dbReference type="Proteomes" id="UP000225706"/>
    </source>
</evidence>
<feature type="compositionally biased region" description="Basic and acidic residues" evidence="1">
    <location>
        <begin position="8"/>
        <end position="19"/>
    </location>
</feature>
<dbReference type="AlphaFoldDB" id="A0A2B4RKL4"/>
<dbReference type="Pfam" id="PF12770">
    <property type="entry name" value="CHAT"/>
    <property type="match status" value="1"/>
</dbReference>
<organism evidence="3 4">
    <name type="scientific">Stylophora pistillata</name>
    <name type="common">Smooth cauliflower coral</name>
    <dbReference type="NCBI Taxonomy" id="50429"/>
    <lineage>
        <taxon>Eukaryota</taxon>
        <taxon>Metazoa</taxon>
        <taxon>Cnidaria</taxon>
        <taxon>Anthozoa</taxon>
        <taxon>Hexacorallia</taxon>
        <taxon>Scleractinia</taxon>
        <taxon>Astrocoeniina</taxon>
        <taxon>Pocilloporidae</taxon>
        <taxon>Stylophora</taxon>
    </lineage>
</organism>
<proteinExistence type="predicted"/>
<accession>A0A2B4RKL4</accession>
<dbReference type="EMBL" id="LSMT01000384">
    <property type="protein sequence ID" value="PFX18944.1"/>
    <property type="molecule type" value="Genomic_DNA"/>
</dbReference>
<comment type="caution">
    <text evidence="3">The sequence shown here is derived from an EMBL/GenBank/DDBJ whole genome shotgun (WGS) entry which is preliminary data.</text>
</comment>
<sequence>MDVAGVQPEDRVVSSEGKKNANIPVSKGMEPVDRDVSNEGKKDADGRVSKVCLDTEPGGVGSGEGKVYVDDSVDESTVADHAQVVSDELKLNSNNDTSSGENVKALLAADDGRAQALRDLMEMKYGIEQTLGEPSSQEKSVRLPLVDLPSNVVFSAINEGTIFFWVIQNGKDVSLRMRSVNTFIERDEVALFIQMLLKELGVKFYVNSQKRSDGIASDDPMIAQKHILKQLYDLVIAPIADLVNGNELIFVPEGPLCLVPYAALLDLELKFLCESFKIRLTPSLKKLKLLSDYLVDFHLKTGALLVGDPCLKSVLHKGKKLAQLLGARKEVKMLGQALQTIPLVGEKATKNEVLKRLSSVSLIHIAAHGQMGTGEIILAPNPERANRQPKEEDYP</sequence>
<reference evidence="4" key="1">
    <citation type="journal article" date="2017" name="bioRxiv">
        <title>Comparative analysis of the genomes of Stylophora pistillata and Acropora digitifera provides evidence for extensive differences between species of corals.</title>
        <authorList>
            <person name="Voolstra C.R."/>
            <person name="Li Y."/>
            <person name="Liew Y.J."/>
            <person name="Baumgarten S."/>
            <person name="Zoccola D."/>
            <person name="Flot J.-F."/>
            <person name="Tambutte S."/>
            <person name="Allemand D."/>
            <person name="Aranda M."/>
        </authorList>
    </citation>
    <scope>NUCLEOTIDE SEQUENCE [LARGE SCALE GENOMIC DNA]</scope>
</reference>
<name>A0A2B4RKL4_STYPI</name>